<keyword evidence="3 7" id="KW-0456">Lyase</keyword>
<dbReference type="Proteomes" id="UP000032545">
    <property type="component" value="Unassembled WGS sequence"/>
</dbReference>
<dbReference type="Gene3D" id="1.10.12.10">
    <property type="entry name" value="Lyase 2-enoyl-coa Hydratase, Chain A, domain 2"/>
    <property type="match status" value="1"/>
</dbReference>
<dbReference type="EC" id="4.2.1.17" evidence="2"/>
<dbReference type="InterPro" id="IPR001753">
    <property type="entry name" value="Enoyl-CoA_hydra/iso"/>
</dbReference>
<dbReference type="InterPro" id="IPR014748">
    <property type="entry name" value="Enoyl-CoA_hydra_C"/>
</dbReference>
<gene>
    <name evidence="7" type="ORF">FF36_02292</name>
</gene>
<evidence type="ECO:0000256" key="5">
    <source>
        <dbReference type="ARBA" id="ARBA00023717"/>
    </source>
</evidence>
<comment type="catalytic activity">
    <reaction evidence="4">
        <text>a (3S)-3-hydroxyacyl-CoA = a (2E)-enoyl-CoA + H2O</text>
        <dbReference type="Rhea" id="RHEA:16105"/>
        <dbReference type="ChEBI" id="CHEBI:15377"/>
        <dbReference type="ChEBI" id="CHEBI:57318"/>
        <dbReference type="ChEBI" id="CHEBI:58856"/>
        <dbReference type="EC" id="4.2.1.17"/>
    </reaction>
</comment>
<name>A0A0D8BH87_9ACTN</name>
<evidence type="ECO:0000313" key="8">
    <source>
        <dbReference type="Proteomes" id="UP000032545"/>
    </source>
</evidence>
<accession>A0A0D8BH87</accession>
<dbReference type="SUPFAM" id="SSF52096">
    <property type="entry name" value="ClpP/crotonase"/>
    <property type="match status" value="1"/>
</dbReference>
<dbReference type="RefSeq" id="WP_044884954.1">
    <property type="nucleotide sequence ID" value="NZ_JYFN01000014.1"/>
</dbReference>
<comment type="caution">
    <text evidence="7">The sequence shown here is derived from an EMBL/GenBank/DDBJ whole genome shotgun (WGS) entry which is preliminary data.</text>
</comment>
<dbReference type="EMBL" id="JYFN01000014">
    <property type="protein sequence ID" value="KJE23334.1"/>
    <property type="molecule type" value="Genomic_DNA"/>
</dbReference>
<evidence type="ECO:0000256" key="6">
    <source>
        <dbReference type="RuleBase" id="RU003707"/>
    </source>
</evidence>
<dbReference type="OrthoDB" id="9777711at2"/>
<sequence>MGHEYIILDDEPRGVRVLTLNRPDRMNSWNAAMRQELRDAVEDTALDPGVRVLIITGAGGRAFSAGEDVGGMGDLTALGTRGFRAHARRIHDVFDTIEAMEIPVIAAVDGVAAGGGFELALSCDFRVAGDNARFVMPEAKVGLIPGSGGCSRLVTYVGRGRAKELVMLGGTLRPAAALQLGLVTEVVPAGTALDAARAMADRLAAMAPLALGMAKLVLNTCADVDGETGRRLERLGQSVLKTTEDHREGAAAFIEKRTAQWQGR</sequence>
<evidence type="ECO:0000256" key="3">
    <source>
        <dbReference type="ARBA" id="ARBA00023239"/>
    </source>
</evidence>
<evidence type="ECO:0000256" key="2">
    <source>
        <dbReference type="ARBA" id="ARBA00012076"/>
    </source>
</evidence>
<reference evidence="7 8" key="2">
    <citation type="journal article" date="2016" name="Genome Announc.">
        <title>Permanent Draft Genome Sequences for Two Variants of Frankia sp. Strain CpI1, the First Frankia Strain Isolated from Root Nodules of Comptonia peregrina.</title>
        <authorList>
            <person name="Oshone R."/>
            <person name="Hurst S.G.IV."/>
            <person name="Abebe-Akele F."/>
            <person name="Simpson S."/>
            <person name="Morris K."/>
            <person name="Thomas W.K."/>
            <person name="Tisa L.S."/>
        </authorList>
    </citation>
    <scope>NUCLEOTIDE SEQUENCE [LARGE SCALE GENOMIC DNA]</scope>
    <source>
        <strain evidence="8">CpI1-S</strain>
    </source>
</reference>
<comment type="similarity">
    <text evidence="1 6">Belongs to the enoyl-CoA hydratase/isomerase family.</text>
</comment>
<evidence type="ECO:0000256" key="4">
    <source>
        <dbReference type="ARBA" id="ARBA00023709"/>
    </source>
</evidence>
<evidence type="ECO:0000256" key="1">
    <source>
        <dbReference type="ARBA" id="ARBA00005254"/>
    </source>
</evidence>
<dbReference type="PANTHER" id="PTHR11941:SF54">
    <property type="entry name" value="ENOYL-COA HYDRATASE, MITOCHONDRIAL"/>
    <property type="match status" value="1"/>
</dbReference>
<organism evidence="7 8">
    <name type="scientific">Frankia torreyi</name>
    <dbReference type="NCBI Taxonomy" id="1856"/>
    <lineage>
        <taxon>Bacteria</taxon>
        <taxon>Bacillati</taxon>
        <taxon>Actinomycetota</taxon>
        <taxon>Actinomycetes</taxon>
        <taxon>Frankiales</taxon>
        <taxon>Frankiaceae</taxon>
        <taxon>Frankia</taxon>
    </lineage>
</organism>
<dbReference type="FunFam" id="3.90.226.10:FF:000009">
    <property type="entry name" value="Carnitinyl-CoA dehydratase"/>
    <property type="match status" value="1"/>
</dbReference>
<protein>
    <recommendedName>
        <fullName evidence="2">enoyl-CoA hydratase</fullName>
        <ecNumber evidence="2">4.2.1.17</ecNumber>
    </recommendedName>
</protein>
<keyword evidence="8" id="KW-1185">Reference proteome</keyword>
<proteinExistence type="inferred from homology"/>
<dbReference type="AlphaFoldDB" id="A0A0D8BH87"/>
<dbReference type="InterPro" id="IPR029045">
    <property type="entry name" value="ClpP/crotonase-like_dom_sf"/>
</dbReference>
<dbReference type="GO" id="GO:0018812">
    <property type="term" value="F:3-hydroxyacyl-CoA dehydratase activity"/>
    <property type="evidence" value="ECO:0007669"/>
    <property type="project" value="RHEA"/>
</dbReference>
<dbReference type="InterPro" id="IPR018376">
    <property type="entry name" value="Enoyl-CoA_hyd/isom_CS"/>
</dbReference>
<dbReference type="CDD" id="cd06558">
    <property type="entry name" value="crotonase-like"/>
    <property type="match status" value="1"/>
</dbReference>
<dbReference type="Pfam" id="PF00378">
    <property type="entry name" value="ECH_1"/>
    <property type="match status" value="1"/>
</dbReference>
<evidence type="ECO:0000313" key="7">
    <source>
        <dbReference type="EMBL" id="KJE23334.1"/>
    </source>
</evidence>
<comment type="catalytic activity">
    <reaction evidence="5">
        <text>a 4-saturated-(3S)-3-hydroxyacyl-CoA = a (3E)-enoyl-CoA + H2O</text>
        <dbReference type="Rhea" id="RHEA:20724"/>
        <dbReference type="ChEBI" id="CHEBI:15377"/>
        <dbReference type="ChEBI" id="CHEBI:58521"/>
        <dbReference type="ChEBI" id="CHEBI:137480"/>
        <dbReference type="EC" id="4.2.1.17"/>
    </reaction>
</comment>
<reference evidence="8" key="1">
    <citation type="submission" date="2015-02" db="EMBL/GenBank/DDBJ databases">
        <title>Draft Genome of Frankia sp. CpI1-S.</title>
        <authorList>
            <person name="Oshone R.T."/>
            <person name="Ngom M."/>
            <person name="Ghodhbane-Gtari F."/>
            <person name="Gtari M."/>
            <person name="Morris K."/>
            <person name="Thomas K."/>
            <person name="Sen A."/>
            <person name="Tisa L.S."/>
        </authorList>
    </citation>
    <scope>NUCLEOTIDE SEQUENCE [LARGE SCALE GENOMIC DNA]</scope>
    <source>
        <strain evidence="8">CpI1-S</strain>
    </source>
</reference>
<dbReference type="PATRIC" id="fig|1502723.3.peg.1312"/>
<dbReference type="GO" id="GO:0006635">
    <property type="term" value="P:fatty acid beta-oxidation"/>
    <property type="evidence" value="ECO:0007669"/>
    <property type="project" value="TreeGrafter"/>
</dbReference>
<dbReference type="PROSITE" id="PS00166">
    <property type="entry name" value="ENOYL_COA_HYDRATASE"/>
    <property type="match status" value="1"/>
</dbReference>
<dbReference type="PANTHER" id="PTHR11941">
    <property type="entry name" value="ENOYL-COA HYDRATASE-RELATED"/>
    <property type="match status" value="1"/>
</dbReference>
<dbReference type="Gene3D" id="3.90.226.10">
    <property type="entry name" value="2-enoyl-CoA Hydratase, Chain A, domain 1"/>
    <property type="match status" value="1"/>
</dbReference>